<name>A0AAJ6QRQ1_9ACAR</name>
<dbReference type="InterPro" id="IPR038090">
    <property type="entry name" value="Cdt1_C_WH_dom_sf"/>
</dbReference>
<dbReference type="CTD" id="13535"/>
<organism evidence="6 7">
    <name type="scientific">Galendromus occidentalis</name>
    <name type="common">western predatory mite</name>
    <dbReference type="NCBI Taxonomy" id="34638"/>
    <lineage>
        <taxon>Eukaryota</taxon>
        <taxon>Metazoa</taxon>
        <taxon>Ecdysozoa</taxon>
        <taxon>Arthropoda</taxon>
        <taxon>Chelicerata</taxon>
        <taxon>Arachnida</taxon>
        <taxon>Acari</taxon>
        <taxon>Parasitiformes</taxon>
        <taxon>Mesostigmata</taxon>
        <taxon>Gamasina</taxon>
        <taxon>Phytoseioidea</taxon>
        <taxon>Phytoseiidae</taxon>
        <taxon>Typhlodrominae</taxon>
        <taxon>Galendromus</taxon>
    </lineage>
</organism>
<dbReference type="Gene3D" id="1.10.10.1420">
    <property type="entry name" value="DNA replication factor Cdt1, C-terminal WH domain"/>
    <property type="match status" value="1"/>
</dbReference>
<proteinExistence type="inferred from homology"/>
<evidence type="ECO:0000256" key="3">
    <source>
        <dbReference type="SAM" id="Coils"/>
    </source>
</evidence>
<keyword evidence="3" id="KW-0175">Coiled coil</keyword>
<dbReference type="GO" id="GO:0000076">
    <property type="term" value="P:DNA replication checkpoint signaling"/>
    <property type="evidence" value="ECO:0007669"/>
    <property type="project" value="TreeGrafter"/>
</dbReference>
<sequence length="512" mass="58380">MASTASKKQQQTLTEFFAAKKSSRLTATKQASQALEKLKSLQTDLREIKAKKANLKQDQSEKKSPSYERYASLLEPKLDPPLEPRVVETLDNILSGKIAPVSPKQPGKGKSALARLEAKRAALRSFKEKLSRIESEQQKLKEIREAKELKEVPEVPAHEKYRYLTAPSGTLPLPAHYEKLFNGFTASDTVVSMFHNRKELCRLEKLSQAVRKMTRNNFGLPEVSKILTVKPDAYKITVEQHRFLDTTAKMHHIVDFAEAPEGPKFLMQRKSEFKEKLILNVARYHQQFIDKHMPGSEIPMEALKRWHPKFRLDEIPDITEAEVPKLPDSSETPKAKDILERVRGKFSVRIEKALESLAEKQRKTDGNNNESPGQESSDERAVHGVSKSLLERIKRREALKMAERMVMGGESGKDRRQLQALPNLIRTIRQIFISSQKAALLYTDLVAKINDCGSYDDLDCLMTRLSEIAPEWYKPLKVRNSQYVKIDKERDINIICARVENLAKDVNSAKSL</sequence>
<dbReference type="GO" id="GO:0005634">
    <property type="term" value="C:nucleus"/>
    <property type="evidence" value="ECO:0007669"/>
    <property type="project" value="TreeGrafter"/>
</dbReference>
<evidence type="ECO:0000313" key="6">
    <source>
        <dbReference type="Proteomes" id="UP000694867"/>
    </source>
</evidence>
<evidence type="ECO:0000259" key="5">
    <source>
        <dbReference type="SMART" id="SM01075"/>
    </source>
</evidence>
<dbReference type="InterPro" id="IPR032054">
    <property type="entry name" value="Cdt1_C"/>
</dbReference>
<evidence type="ECO:0000313" key="7">
    <source>
        <dbReference type="RefSeq" id="XP_003741852.1"/>
    </source>
</evidence>
<dbReference type="Proteomes" id="UP000694867">
    <property type="component" value="Unplaced"/>
</dbReference>
<dbReference type="SUPFAM" id="SSF46785">
    <property type="entry name" value="Winged helix' DNA-binding domain"/>
    <property type="match status" value="1"/>
</dbReference>
<dbReference type="GO" id="GO:0003677">
    <property type="term" value="F:DNA binding"/>
    <property type="evidence" value="ECO:0007669"/>
    <property type="project" value="InterPro"/>
</dbReference>
<evidence type="ECO:0000256" key="2">
    <source>
        <dbReference type="ARBA" id="ARBA00023306"/>
    </source>
</evidence>
<feature type="region of interest" description="Disordered" evidence="4">
    <location>
        <begin position="357"/>
        <end position="385"/>
    </location>
</feature>
<keyword evidence="6" id="KW-1185">Reference proteome</keyword>
<dbReference type="GO" id="GO:0071163">
    <property type="term" value="P:DNA replication preinitiation complex assembly"/>
    <property type="evidence" value="ECO:0007669"/>
    <property type="project" value="InterPro"/>
</dbReference>
<evidence type="ECO:0000256" key="4">
    <source>
        <dbReference type="SAM" id="MobiDB-lite"/>
    </source>
</evidence>
<dbReference type="PANTHER" id="PTHR28637">
    <property type="entry name" value="DNA REPLICATION FACTOR CDT1"/>
    <property type="match status" value="1"/>
</dbReference>
<dbReference type="GO" id="GO:0000278">
    <property type="term" value="P:mitotic cell cycle"/>
    <property type="evidence" value="ECO:0007669"/>
    <property type="project" value="TreeGrafter"/>
</dbReference>
<dbReference type="RefSeq" id="XP_003741852.1">
    <property type="nucleotide sequence ID" value="XM_003741804.1"/>
</dbReference>
<dbReference type="Pfam" id="PF08839">
    <property type="entry name" value="CDT1"/>
    <property type="match status" value="1"/>
</dbReference>
<dbReference type="InterPro" id="IPR014939">
    <property type="entry name" value="CDT1_Gemini-bd-like"/>
</dbReference>
<feature type="region of interest" description="Disordered" evidence="4">
    <location>
        <begin position="52"/>
        <end position="75"/>
    </location>
</feature>
<feature type="compositionally biased region" description="Polar residues" evidence="4">
    <location>
        <begin position="366"/>
        <end position="375"/>
    </location>
</feature>
<comment type="similarity">
    <text evidence="1">Belongs to the Cdt1 family.</text>
</comment>
<dbReference type="GO" id="GO:0070182">
    <property type="term" value="F:DNA polymerase binding"/>
    <property type="evidence" value="ECO:0007669"/>
    <property type="project" value="TreeGrafter"/>
</dbReference>
<reference evidence="7" key="1">
    <citation type="submission" date="2025-08" db="UniProtKB">
        <authorList>
            <consortium name="RefSeq"/>
        </authorList>
    </citation>
    <scope>IDENTIFICATION</scope>
</reference>
<evidence type="ECO:0000256" key="1">
    <source>
        <dbReference type="ARBA" id="ARBA00008356"/>
    </source>
</evidence>
<keyword evidence="2" id="KW-0131">Cell cycle</keyword>
<accession>A0AAJ6QRQ1</accession>
<dbReference type="Pfam" id="PF16679">
    <property type="entry name" value="CDT1_C"/>
    <property type="match status" value="1"/>
</dbReference>
<dbReference type="SMART" id="SM01075">
    <property type="entry name" value="CDT1"/>
    <property type="match status" value="1"/>
</dbReference>
<dbReference type="KEGG" id="goe:100907455"/>
<dbReference type="AlphaFoldDB" id="A0AAJ6QRQ1"/>
<gene>
    <name evidence="7" type="primary">LOC100907455</name>
</gene>
<dbReference type="GeneID" id="100907455"/>
<feature type="domain" description="CDT1 Geminin-binding" evidence="5">
    <location>
        <begin position="173"/>
        <end position="325"/>
    </location>
</feature>
<dbReference type="GO" id="GO:0030174">
    <property type="term" value="P:regulation of DNA-templated DNA replication initiation"/>
    <property type="evidence" value="ECO:0007669"/>
    <property type="project" value="InterPro"/>
</dbReference>
<dbReference type="InterPro" id="IPR036390">
    <property type="entry name" value="WH_DNA-bd_sf"/>
</dbReference>
<dbReference type="PANTHER" id="PTHR28637:SF1">
    <property type="entry name" value="DNA REPLICATION FACTOR CDT1"/>
    <property type="match status" value="1"/>
</dbReference>
<dbReference type="InterPro" id="IPR045173">
    <property type="entry name" value="Cdt1"/>
</dbReference>
<protein>
    <submittedName>
        <fullName evidence="7">DNA replication factor Cdt1</fullName>
    </submittedName>
</protein>
<feature type="coiled-coil region" evidence="3">
    <location>
        <begin position="116"/>
        <end position="150"/>
    </location>
</feature>